<dbReference type="Gene3D" id="1.25.40.10">
    <property type="entry name" value="Tetratricopeptide repeat domain"/>
    <property type="match status" value="1"/>
</dbReference>
<dbReference type="PROSITE" id="PS50043">
    <property type="entry name" value="HTH_LUXR_2"/>
    <property type="match status" value="1"/>
</dbReference>
<dbReference type="RefSeq" id="WP_245707196.1">
    <property type="nucleotide sequence ID" value="NZ_FNBH01000004.1"/>
</dbReference>
<dbReference type="SUPFAM" id="SSF48452">
    <property type="entry name" value="TPR-like"/>
    <property type="match status" value="1"/>
</dbReference>
<dbReference type="GO" id="GO:0006355">
    <property type="term" value="P:regulation of DNA-templated transcription"/>
    <property type="evidence" value="ECO:0007669"/>
    <property type="project" value="InterPro"/>
</dbReference>
<dbReference type="PANTHER" id="PTHR44688">
    <property type="entry name" value="DNA-BINDING TRANSCRIPTIONAL ACTIVATOR DEVR_DOSR"/>
    <property type="match status" value="1"/>
</dbReference>
<name>A0A1G7UAC1_9FLAO</name>
<keyword evidence="7" id="KW-1185">Reference proteome</keyword>
<evidence type="ECO:0000256" key="2">
    <source>
        <dbReference type="ARBA" id="ARBA00023125"/>
    </source>
</evidence>
<dbReference type="AlphaFoldDB" id="A0A1G7UAC1"/>
<keyword evidence="2" id="KW-0238">DNA-binding</keyword>
<dbReference type="Gene3D" id="1.10.10.10">
    <property type="entry name" value="Winged helix-like DNA-binding domain superfamily/Winged helix DNA-binding domain"/>
    <property type="match status" value="1"/>
</dbReference>
<dbReference type="InterPro" id="IPR011990">
    <property type="entry name" value="TPR-like_helical_dom_sf"/>
</dbReference>
<keyword evidence="4" id="KW-0472">Membrane</keyword>
<proteinExistence type="predicted"/>
<dbReference type="SMART" id="SM00028">
    <property type="entry name" value="TPR"/>
    <property type="match status" value="3"/>
</dbReference>
<keyword evidence="4" id="KW-0812">Transmembrane</keyword>
<sequence>MNYRSVHYFVLIFLTFFFCGFLGAEGLDLERIEQEVIRYNREGNHKLSQKKLADYLLSDNLTKEEEANILFYIATTYRSVNDHMMCLDYLNRSETIAKTLPKDNLLRMKLDYEYAFVYFDFNQYDKCKEAMAHIAAQKYINAHPEDDAYILMQEGFLFLKDKKLEEAELKYNEALKIMKGVSTCNTPVVFGKMIELYGLKKDVRKAENIYAESMKVAESCNILKYKIYSASEMEKVYKLNGRLDDAYSIGALLDTLRKMDDLETKVAEMHMIDKAYVEKEQLKHEESDLFGVIVVLVVVVMVAGFLVFAFYRKTKNLKKDKFMIKKELELVNRELNYYSQNNPDYNDDSIDQYLSPIDVKKLTERQKDLLKLMIDGLSNKEIAEKLFITESTVKYHIKNIYSLLELKDRKDLFKKIRS</sequence>
<dbReference type="InterPro" id="IPR000792">
    <property type="entry name" value="Tscrpt_reg_LuxR_C"/>
</dbReference>
<gene>
    <name evidence="6" type="ORF">SAMN05421825_3374</name>
</gene>
<keyword evidence="1" id="KW-0805">Transcription regulation</keyword>
<protein>
    <submittedName>
        <fullName evidence="6">Regulatory protein, luxR family</fullName>
    </submittedName>
</protein>
<organism evidence="6 7">
    <name type="scientific">Epilithonimonas hungarica</name>
    <dbReference type="NCBI Taxonomy" id="454006"/>
    <lineage>
        <taxon>Bacteria</taxon>
        <taxon>Pseudomonadati</taxon>
        <taxon>Bacteroidota</taxon>
        <taxon>Flavobacteriia</taxon>
        <taxon>Flavobacteriales</taxon>
        <taxon>Weeksellaceae</taxon>
        <taxon>Chryseobacterium group</taxon>
        <taxon>Epilithonimonas</taxon>
    </lineage>
</organism>
<evidence type="ECO:0000256" key="1">
    <source>
        <dbReference type="ARBA" id="ARBA00023015"/>
    </source>
</evidence>
<dbReference type="SMART" id="SM00421">
    <property type="entry name" value="HTH_LUXR"/>
    <property type="match status" value="1"/>
</dbReference>
<reference evidence="7" key="1">
    <citation type="submission" date="2016-10" db="EMBL/GenBank/DDBJ databases">
        <authorList>
            <person name="Varghese N."/>
            <person name="Submissions S."/>
        </authorList>
    </citation>
    <scope>NUCLEOTIDE SEQUENCE [LARGE SCALE GENOMIC DNA]</scope>
    <source>
        <strain evidence="7">DSM 19684</strain>
    </source>
</reference>
<evidence type="ECO:0000313" key="6">
    <source>
        <dbReference type="EMBL" id="SDG44394.1"/>
    </source>
</evidence>
<keyword evidence="4" id="KW-1133">Transmembrane helix</keyword>
<dbReference type="PRINTS" id="PR00038">
    <property type="entry name" value="HTHLUXR"/>
</dbReference>
<dbReference type="GO" id="GO:0003677">
    <property type="term" value="F:DNA binding"/>
    <property type="evidence" value="ECO:0007669"/>
    <property type="project" value="UniProtKB-KW"/>
</dbReference>
<accession>A0A1G7UAC1</accession>
<dbReference type="InterPro" id="IPR036388">
    <property type="entry name" value="WH-like_DNA-bd_sf"/>
</dbReference>
<dbReference type="InterPro" id="IPR016032">
    <property type="entry name" value="Sig_transdc_resp-reg_C-effctor"/>
</dbReference>
<dbReference type="EMBL" id="FNBH01000004">
    <property type="protein sequence ID" value="SDG44394.1"/>
    <property type="molecule type" value="Genomic_DNA"/>
</dbReference>
<evidence type="ECO:0000259" key="5">
    <source>
        <dbReference type="PROSITE" id="PS50043"/>
    </source>
</evidence>
<dbReference type="InterPro" id="IPR019734">
    <property type="entry name" value="TPR_rpt"/>
</dbReference>
<feature type="domain" description="HTH luxR-type" evidence="5">
    <location>
        <begin position="355"/>
        <end position="418"/>
    </location>
</feature>
<dbReference type="CDD" id="cd06170">
    <property type="entry name" value="LuxR_C_like"/>
    <property type="match status" value="1"/>
</dbReference>
<evidence type="ECO:0000256" key="3">
    <source>
        <dbReference type="ARBA" id="ARBA00023163"/>
    </source>
</evidence>
<evidence type="ECO:0000313" key="7">
    <source>
        <dbReference type="Proteomes" id="UP000199203"/>
    </source>
</evidence>
<dbReference type="Proteomes" id="UP000199203">
    <property type="component" value="Unassembled WGS sequence"/>
</dbReference>
<dbReference type="STRING" id="454006.SAMN05421825_3374"/>
<dbReference type="Pfam" id="PF00196">
    <property type="entry name" value="GerE"/>
    <property type="match status" value="1"/>
</dbReference>
<dbReference type="PANTHER" id="PTHR44688:SF16">
    <property type="entry name" value="DNA-BINDING TRANSCRIPTIONAL ACTIVATOR DEVR_DOSR"/>
    <property type="match status" value="1"/>
</dbReference>
<dbReference type="SUPFAM" id="SSF46894">
    <property type="entry name" value="C-terminal effector domain of the bipartite response regulators"/>
    <property type="match status" value="1"/>
</dbReference>
<evidence type="ECO:0000256" key="4">
    <source>
        <dbReference type="SAM" id="Phobius"/>
    </source>
</evidence>
<keyword evidence="3" id="KW-0804">Transcription</keyword>
<feature type="transmembrane region" description="Helical" evidence="4">
    <location>
        <begin position="289"/>
        <end position="311"/>
    </location>
</feature>